<evidence type="ECO:0000256" key="2">
    <source>
        <dbReference type="ARBA" id="ARBA00023242"/>
    </source>
</evidence>
<feature type="domain" description="B30.2/SPRY" evidence="4">
    <location>
        <begin position="156"/>
        <end position="354"/>
    </location>
</feature>
<evidence type="ECO:0000313" key="6">
    <source>
        <dbReference type="WBParaSite" id="GPLIN_001453900"/>
    </source>
</evidence>
<dbReference type="InterPro" id="IPR043136">
    <property type="entry name" value="B30.2/SPRY_sf"/>
</dbReference>
<dbReference type="WBParaSite" id="GPLIN_001453900">
    <property type="protein sequence ID" value="GPLIN_001453900"/>
    <property type="gene ID" value="GPLIN_001453900"/>
</dbReference>
<dbReference type="GO" id="GO:0048188">
    <property type="term" value="C:Set1C/COMPASS complex"/>
    <property type="evidence" value="ECO:0007669"/>
    <property type="project" value="InterPro"/>
</dbReference>
<keyword evidence="2" id="KW-0539">Nucleus</keyword>
<proteinExistence type="predicted"/>
<dbReference type="PROSITE" id="PS50188">
    <property type="entry name" value="B302_SPRY"/>
    <property type="match status" value="1"/>
</dbReference>
<reference evidence="5" key="1">
    <citation type="submission" date="2013-12" db="EMBL/GenBank/DDBJ databases">
        <authorList>
            <person name="Aslett M."/>
        </authorList>
    </citation>
    <scope>NUCLEOTIDE SEQUENCE [LARGE SCALE GENOMIC DNA]</scope>
    <source>
        <strain evidence="5">Lindley</strain>
    </source>
</reference>
<protein>
    <submittedName>
        <fullName evidence="6">B30.2/SPRY domain-containing protein</fullName>
    </submittedName>
</protein>
<dbReference type="Gene3D" id="2.60.120.920">
    <property type="match status" value="2"/>
</dbReference>
<dbReference type="GO" id="GO:0000976">
    <property type="term" value="F:transcription cis-regulatory region binding"/>
    <property type="evidence" value="ECO:0007669"/>
    <property type="project" value="TreeGrafter"/>
</dbReference>
<dbReference type="InterPro" id="IPR001870">
    <property type="entry name" value="B30.2/SPRY"/>
</dbReference>
<dbReference type="PANTHER" id="PTHR10598:SF0">
    <property type="entry name" value="SET1_ASH2 HISTONE METHYLTRANSFERASE COMPLEX SUBUNIT ASH2"/>
    <property type="match status" value="1"/>
</dbReference>
<feature type="coiled-coil region" evidence="3">
    <location>
        <begin position="37"/>
        <end position="94"/>
    </location>
</feature>
<dbReference type="SUPFAM" id="SSF49899">
    <property type="entry name" value="Concanavalin A-like lectins/glucanases"/>
    <property type="match status" value="2"/>
</dbReference>
<sequence>MEALQTKMEQYQNKQQRPSTLDTKTFICSIDQFLLMRQELSNVQKELRAEHEELSTAHKKLKEEMKEQREMDALKQQKETNDKIDALKKNQQEQCANMISGMEQKQKDGQKELQRNIQAMVVAELEKHKQSNGNKFVETEQKNDKLEKYQKEQQLNIVDLQNTVATMKEIGLTPQSRWDSAACHEELALIGLKRLIVQNSGENNGCRSVFAELPIPKKDYGIFYYEVKIILGNDLGFHIGLATKQMPLDVWVGHYEGTYAYSRWGRFWGHAIEGLPHSRNGHPCIENGIPEFEEGDVVGCGFNLATRQIFYTKNGRRLANFGPNFNFNISNEKIAEIEEQNALQQEKIVGLDKYQKEQQLNIVDLQKTIATLREIGLIPQNRWDSAACHDNLALPDPDRFVVQRNGESNEGWSSVRAEKRMPENPYGISYFEVKILEKTTGNISIGLATKQMPLNKNVGSHEGTYGYVSVGRFWGHEFEGCVHATDGRPLIQGKPSFGVGDVLNWAYIMAEERILNRGWAEIYF</sequence>
<organism evidence="5 6">
    <name type="scientific">Globodera pallida</name>
    <name type="common">Potato cyst nematode worm</name>
    <name type="synonym">Heterodera pallida</name>
    <dbReference type="NCBI Taxonomy" id="36090"/>
    <lineage>
        <taxon>Eukaryota</taxon>
        <taxon>Metazoa</taxon>
        <taxon>Ecdysozoa</taxon>
        <taxon>Nematoda</taxon>
        <taxon>Chromadorea</taxon>
        <taxon>Rhabditida</taxon>
        <taxon>Tylenchina</taxon>
        <taxon>Tylenchomorpha</taxon>
        <taxon>Tylenchoidea</taxon>
        <taxon>Heteroderidae</taxon>
        <taxon>Heteroderinae</taxon>
        <taxon>Globodera</taxon>
    </lineage>
</organism>
<keyword evidence="3" id="KW-0175">Coiled coil</keyword>
<dbReference type="PANTHER" id="PTHR10598">
    <property type="entry name" value="SET1/ASH2 HISTONE METHYLTRANSFERASE COMPLEX SUBUNIT ASH2"/>
    <property type="match status" value="1"/>
</dbReference>
<accession>A0A183CNT2</accession>
<name>A0A183CNT2_GLOPA</name>
<dbReference type="InterPro" id="IPR037353">
    <property type="entry name" value="ASH2"/>
</dbReference>
<dbReference type="Proteomes" id="UP000050741">
    <property type="component" value="Unassembled WGS sequence"/>
</dbReference>
<dbReference type="AlphaFoldDB" id="A0A183CNT2"/>
<evidence type="ECO:0000256" key="1">
    <source>
        <dbReference type="ARBA" id="ARBA00004123"/>
    </source>
</evidence>
<dbReference type="InterPro" id="IPR044736">
    <property type="entry name" value="Gid1/RanBPM/SPLA_SPRY"/>
</dbReference>
<dbReference type="Pfam" id="PF00622">
    <property type="entry name" value="SPRY"/>
    <property type="match status" value="2"/>
</dbReference>
<keyword evidence="5" id="KW-1185">Reference proteome</keyword>
<reference evidence="5" key="2">
    <citation type="submission" date="2014-05" db="EMBL/GenBank/DDBJ databases">
        <title>The genome and life-stage specific transcriptomes of Globodera pallida elucidate key aspects of plant parasitism by a cyst nematode.</title>
        <authorList>
            <person name="Cotton J.A."/>
            <person name="Lilley C.J."/>
            <person name="Jones L.M."/>
            <person name="Kikuchi T."/>
            <person name="Reid A.J."/>
            <person name="Thorpe P."/>
            <person name="Tsai I.J."/>
            <person name="Beasley H."/>
            <person name="Blok V."/>
            <person name="Cock P.J.A."/>
            <person name="Van den Akker S.E."/>
            <person name="Holroyd N."/>
            <person name="Hunt M."/>
            <person name="Mantelin S."/>
            <person name="Naghra H."/>
            <person name="Pain A."/>
            <person name="Palomares-Rius J.E."/>
            <person name="Zarowiecki M."/>
            <person name="Berriman M."/>
            <person name="Jones J.T."/>
            <person name="Urwin P.E."/>
        </authorList>
    </citation>
    <scope>NUCLEOTIDE SEQUENCE [LARGE SCALE GENOMIC DNA]</scope>
    <source>
        <strain evidence="5">Lindley</strain>
    </source>
</reference>
<reference evidence="6" key="3">
    <citation type="submission" date="2016-06" db="UniProtKB">
        <authorList>
            <consortium name="WormBaseParasite"/>
        </authorList>
    </citation>
    <scope>IDENTIFICATION</scope>
</reference>
<dbReference type="SMART" id="SM00449">
    <property type="entry name" value="SPRY"/>
    <property type="match status" value="1"/>
</dbReference>
<dbReference type="InterPro" id="IPR003877">
    <property type="entry name" value="SPRY_dom"/>
</dbReference>
<evidence type="ECO:0000259" key="4">
    <source>
        <dbReference type="PROSITE" id="PS50188"/>
    </source>
</evidence>
<evidence type="ECO:0000313" key="5">
    <source>
        <dbReference type="Proteomes" id="UP000050741"/>
    </source>
</evidence>
<comment type="subcellular location">
    <subcellularLocation>
        <location evidence="1">Nucleus</location>
    </subcellularLocation>
</comment>
<evidence type="ECO:0000256" key="3">
    <source>
        <dbReference type="SAM" id="Coils"/>
    </source>
</evidence>
<dbReference type="InterPro" id="IPR013320">
    <property type="entry name" value="ConA-like_dom_sf"/>
</dbReference>
<dbReference type="CDD" id="cd12885">
    <property type="entry name" value="SPRY_RanBP_like"/>
    <property type="match status" value="2"/>
</dbReference>